<name>A0ABQ1SGJ8_9FLAO</name>
<proteinExistence type="predicted"/>
<dbReference type="Proteomes" id="UP000599179">
    <property type="component" value="Unassembled WGS sequence"/>
</dbReference>
<dbReference type="EMBL" id="BMGM01000004">
    <property type="protein sequence ID" value="GGE32540.1"/>
    <property type="molecule type" value="Genomic_DNA"/>
</dbReference>
<sequence>MVVFYIHQKSKLYKPSFISNTVENQNYDYIILGSSMGLTSIDTKLVDQMNSTSGLNASMDDTSLGTHYLMLKHFLESGGSTDKVFVTISPRDVANKNPKESTNDYRFLPYIYRDYVHKHFNEKLGPTHYLSLSYWQPFVGVSYYNLEMAASSAQALIQPNKRNRFDDKGNYSYPITGNPPKNELDEITLAWENPYLVKIESLAKENNIDLFYYQAPIYNLKVITLDPKKNLINHANKINDPSLFYDKIHVNALGREEITKIFANEISLE</sequence>
<evidence type="ECO:0000313" key="2">
    <source>
        <dbReference type="Proteomes" id="UP000599179"/>
    </source>
</evidence>
<gene>
    <name evidence="1" type="ORF">GCM10010832_11010</name>
</gene>
<evidence type="ECO:0000313" key="1">
    <source>
        <dbReference type="EMBL" id="GGE32540.1"/>
    </source>
</evidence>
<keyword evidence="2" id="KW-1185">Reference proteome</keyword>
<reference evidence="2" key="1">
    <citation type="journal article" date="2019" name="Int. J. Syst. Evol. Microbiol.">
        <title>The Global Catalogue of Microorganisms (GCM) 10K type strain sequencing project: providing services to taxonomists for standard genome sequencing and annotation.</title>
        <authorList>
            <consortium name="The Broad Institute Genomics Platform"/>
            <consortium name="The Broad Institute Genome Sequencing Center for Infectious Disease"/>
            <person name="Wu L."/>
            <person name="Ma J."/>
        </authorList>
    </citation>
    <scope>NUCLEOTIDE SEQUENCE [LARGE SCALE GENOMIC DNA]</scope>
    <source>
        <strain evidence="2">CGMCC 1.12931</strain>
    </source>
</reference>
<comment type="caution">
    <text evidence="1">The sequence shown here is derived from an EMBL/GenBank/DDBJ whole genome shotgun (WGS) entry which is preliminary data.</text>
</comment>
<protein>
    <recommendedName>
        <fullName evidence="3">SGNH/GDSL hydrolase family protein</fullName>
    </recommendedName>
</protein>
<accession>A0ABQ1SGJ8</accession>
<evidence type="ECO:0008006" key="3">
    <source>
        <dbReference type="Google" id="ProtNLM"/>
    </source>
</evidence>
<organism evidence="1 2">
    <name type="scientific">Psychroflexus planctonicus</name>
    <dbReference type="NCBI Taxonomy" id="1526575"/>
    <lineage>
        <taxon>Bacteria</taxon>
        <taxon>Pseudomonadati</taxon>
        <taxon>Bacteroidota</taxon>
        <taxon>Flavobacteriia</taxon>
        <taxon>Flavobacteriales</taxon>
        <taxon>Flavobacteriaceae</taxon>
        <taxon>Psychroflexus</taxon>
    </lineage>
</organism>